<name>M6QIH0_9LEPT</name>
<protein>
    <submittedName>
        <fullName evidence="1">Uncharacterized protein</fullName>
    </submittedName>
</protein>
<dbReference type="Proteomes" id="UP000012118">
    <property type="component" value="Unassembled WGS sequence"/>
</dbReference>
<accession>M6QIH0</accession>
<gene>
    <name evidence="1" type="ORF">LEP1GSC108_1267</name>
</gene>
<sequence length="67" mass="7907">MNFNSILSRRFEIKDHFAFHIFVRLQPITMVINRCLKFIGNCLRDETASSVQESKKEKDLLLLIPIK</sequence>
<dbReference type="EMBL" id="AHNU02000073">
    <property type="protein sequence ID" value="EMN88702.1"/>
    <property type="molecule type" value="Genomic_DNA"/>
</dbReference>
<evidence type="ECO:0000313" key="2">
    <source>
        <dbReference type="Proteomes" id="UP000012118"/>
    </source>
</evidence>
<evidence type="ECO:0000313" key="1">
    <source>
        <dbReference type="EMBL" id="EMN88702.1"/>
    </source>
</evidence>
<keyword evidence="2" id="KW-1185">Reference proteome</keyword>
<proteinExistence type="predicted"/>
<reference evidence="1 2" key="1">
    <citation type="submission" date="2013-01" db="EMBL/GenBank/DDBJ databases">
        <authorList>
            <person name="Harkins D.M."/>
            <person name="Durkin A.S."/>
            <person name="Brinkac L.M."/>
            <person name="Haft D.H."/>
            <person name="Selengut J.D."/>
            <person name="Sanka R."/>
            <person name="DePew J."/>
            <person name="Purushe J."/>
            <person name="Chanthongthip A."/>
            <person name="Lattana O."/>
            <person name="Phetsouvanh R."/>
            <person name="Newton P.N."/>
            <person name="Vinetz J.M."/>
            <person name="Sutton G.G."/>
            <person name="Nierman W.C."/>
            <person name="Fouts D.E."/>
        </authorList>
    </citation>
    <scope>NUCLEOTIDE SEQUENCE [LARGE SCALE GENOMIC DNA]</scope>
    <source>
        <strain evidence="1 2">UI 13098</strain>
    </source>
</reference>
<organism evidence="1 2">
    <name type="scientific">Leptospira weilii str. UI 13098</name>
    <dbReference type="NCBI Taxonomy" id="1088542"/>
    <lineage>
        <taxon>Bacteria</taxon>
        <taxon>Pseudomonadati</taxon>
        <taxon>Spirochaetota</taxon>
        <taxon>Spirochaetia</taxon>
        <taxon>Leptospirales</taxon>
        <taxon>Leptospiraceae</taxon>
        <taxon>Leptospira</taxon>
    </lineage>
</organism>
<comment type="caution">
    <text evidence="1">The sequence shown here is derived from an EMBL/GenBank/DDBJ whole genome shotgun (WGS) entry which is preliminary data.</text>
</comment>
<dbReference type="AlphaFoldDB" id="M6QIH0"/>